<evidence type="ECO:0000313" key="2">
    <source>
        <dbReference type="EMBL" id="MBP3192766.1"/>
    </source>
</evidence>
<dbReference type="Pfam" id="PF00873">
    <property type="entry name" value="ACR_tran"/>
    <property type="match status" value="1"/>
</dbReference>
<reference evidence="2" key="1">
    <citation type="submission" date="2021-02" db="EMBL/GenBank/DDBJ databases">
        <title>Natronogracilivirga saccharolytica gen. nov. sp. nov. a new anaerobic, haloalkiliphilic carbohydrate-fermenting bacterium from soda lake and proposing of Cyclonatronumiaceae fam. nov. in the phylum Balneolaeota.</title>
        <authorList>
            <person name="Zhilina T.N."/>
            <person name="Sorokin D.Y."/>
            <person name="Zavarzina D.G."/>
            <person name="Toshchakov S.V."/>
            <person name="Kublanov I.V."/>
        </authorList>
    </citation>
    <scope>NUCLEOTIDE SEQUENCE</scope>
    <source>
        <strain evidence="2">Z-1702</strain>
    </source>
</reference>
<proteinExistence type="predicted"/>
<dbReference type="SUPFAM" id="SSF82714">
    <property type="entry name" value="Multidrug efflux transporter AcrB TolC docking domain, DN and DC subdomains"/>
    <property type="match status" value="2"/>
</dbReference>
<feature type="transmembrane region" description="Helical" evidence="1">
    <location>
        <begin position="461"/>
        <end position="487"/>
    </location>
</feature>
<comment type="caution">
    <text evidence="2">The sequence shown here is derived from an EMBL/GenBank/DDBJ whole genome shotgun (WGS) entry which is preliminary data.</text>
</comment>
<dbReference type="RefSeq" id="WP_210511792.1">
    <property type="nucleotide sequence ID" value="NZ_JAFIDN010000006.1"/>
</dbReference>
<dbReference type="InterPro" id="IPR001036">
    <property type="entry name" value="Acrflvin-R"/>
</dbReference>
<evidence type="ECO:0000313" key="3">
    <source>
        <dbReference type="Proteomes" id="UP000673975"/>
    </source>
</evidence>
<feature type="transmembrane region" description="Helical" evidence="1">
    <location>
        <begin position="358"/>
        <end position="377"/>
    </location>
</feature>
<protein>
    <submittedName>
        <fullName evidence="2">Efflux RND transporter permease subunit</fullName>
    </submittedName>
</protein>
<dbReference type="PANTHER" id="PTHR32063:SF0">
    <property type="entry name" value="SWARMING MOTILITY PROTEIN SWRC"/>
    <property type="match status" value="1"/>
</dbReference>
<dbReference type="GO" id="GO:0005886">
    <property type="term" value="C:plasma membrane"/>
    <property type="evidence" value="ECO:0007669"/>
    <property type="project" value="TreeGrafter"/>
</dbReference>
<dbReference type="Gene3D" id="3.30.70.1440">
    <property type="entry name" value="Multidrug efflux transporter AcrB pore domain"/>
    <property type="match status" value="1"/>
</dbReference>
<dbReference type="PRINTS" id="PR00702">
    <property type="entry name" value="ACRIFLAVINRP"/>
</dbReference>
<feature type="transmembrane region" description="Helical" evidence="1">
    <location>
        <begin position="383"/>
        <end position="408"/>
    </location>
</feature>
<evidence type="ECO:0000256" key="1">
    <source>
        <dbReference type="SAM" id="Phobius"/>
    </source>
</evidence>
<dbReference type="GO" id="GO:0042910">
    <property type="term" value="F:xenobiotic transmembrane transporter activity"/>
    <property type="evidence" value="ECO:0007669"/>
    <property type="project" value="TreeGrafter"/>
</dbReference>
<feature type="transmembrane region" description="Helical" evidence="1">
    <location>
        <begin position="332"/>
        <end position="351"/>
    </location>
</feature>
<sequence length="1022" mass="112326">MSMYQLAVRRPVAIGMVFLAIIVFGVFSFTRLPVDLFPEIEAPVITVITTYPGVAAQEIERNVTEELEDVLSTIPNLEEIRSESLDNSSIITLELDWGIDMLEASDDVRDAVSRARQQLPDDIDEPIIQKFDAGAIPIMIFAVTAEESYHELETILDDDLVASLNRVPGVGAVNLFGTPVQEIQVQIDPVQFEAYNLDIDRVSDIIGAENVSVPAGRLDIGVSSYNLRTNTEFADEREIGDVVVAYDEGRAVYLHEVASIRTEYEDETSLSRVNRGRGVAVTINKQSDANTVTVANDLHERLPEIQDRLPDDVEVSVLLDTSEFISGAINNLSSVILYAIMFVILVVFVFLHRWRATIIIAVTIPVSLVMGFIYLALTGSTLNIISLSSLAIALGMVVDDAIVVLENVMKRLEAGDDPSGAAVRGAREVFTAVVASTLTVVAVFLPLTFVSGMMGFWFRELGFIVVVTVVTSTLSALMLTPMLASVLMNHKDDQKKRSRAVQFFVSSFSKGFGALENAYGRAVRWSIRRRKTVIAGALGIFAFTLAMIPVIGTEFMPVSDNNQVQLEAELATGRSLEFTEQVIYELEEIITEEVPELRNMSIRAGGTGMGGANPVYQINGNLQLVTLDERDRSVFEIAEVLRERVEKVPEINHLQIEAGGGGAGSPRPIEVNIIGRDFEQTGVIANNLIDSMRTIEGVRDPRRSRGDDRPEFELNLDREKLAGSGLNSASVSNIVRGTMDGLVATQFRRDGHEYDVLVRYRDEDRHSLTSLEQVSVMTPDGRQVRVSDLGHINEVMTPPNIERFNRERFVSVTAGLHDRPLSDAVDDIRDQISQMDIPDDVEIEYGGDIEGQEEGFSGLLLVLVLSLVLVYIVMAGQFESFRDPLVIMFSIPFSFTGVFLALLITGTSLSVIGMLGAVILVGIVVKNAIVLIDYIRLLQGQGMKVFDSIIEAGKMRLRPVLMTTLTTVLAMFPLALALGEGAEMWQPMAISVIGGLSFSTLITLGLIPVMYAIFHRKRIAAE</sequence>
<dbReference type="Gene3D" id="1.20.1640.10">
    <property type="entry name" value="Multidrug efflux transporter AcrB transmembrane domain"/>
    <property type="match status" value="2"/>
</dbReference>
<keyword evidence="1" id="KW-0472">Membrane</keyword>
<feature type="transmembrane region" description="Helical" evidence="1">
    <location>
        <begin position="855"/>
        <end position="873"/>
    </location>
</feature>
<keyword evidence="1" id="KW-0812">Transmembrane</keyword>
<keyword evidence="1" id="KW-1133">Transmembrane helix</keyword>
<keyword evidence="3" id="KW-1185">Reference proteome</keyword>
<dbReference type="AlphaFoldDB" id="A0A8J7UVP4"/>
<name>A0A8J7UVP4_9BACT</name>
<accession>A0A8J7UVP4</accession>
<dbReference type="Proteomes" id="UP000673975">
    <property type="component" value="Unassembled WGS sequence"/>
</dbReference>
<feature type="transmembrane region" description="Helical" evidence="1">
    <location>
        <begin position="988"/>
        <end position="1014"/>
    </location>
</feature>
<dbReference type="InterPro" id="IPR027463">
    <property type="entry name" value="AcrB_DN_DC_subdom"/>
</dbReference>
<dbReference type="Gene3D" id="3.30.2090.10">
    <property type="entry name" value="Multidrug efflux transporter AcrB TolC docking domain, DN and DC subdomains"/>
    <property type="match status" value="2"/>
</dbReference>
<feature type="transmembrane region" description="Helical" evidence="1">
    <location>
        <begin position="429"/>
        <end position="449"/>
    </location>
</feature>
<feature type="transmembrane region" description="Helical" evidence="1">
    <location>
        <begin position="956"/>
        <end position="976"/>
    </location>
</feature>
<dbReference type="PANTHER" id="PTHR32063">
    <property type="match status" value="1"/>
</dbReference>
<feature type="transmembrane region" description="Helical" evidence="1">
    <location>
        <begin position="885"/>
        <end position="905"/>
    </location>
</feature>
<dbReference type="SUPFAM" id="SSF82866">
    <property type="entry name" value="Multidrug efflux transporter AcrB transmembrane domain"/>
    <property type="match status" value="2"/>
</dbReference>
<dbReference type="Gene3D" id="3.30.70.1430">
    <property type="entry name" value="Multidrug efflux transporter AcrB pore domain"/>
    <property type="match status" value="2"/>
</dbReference>
<dbReference type="Gene3D" id="3.30.70.1320">
    <property type="entry name" value="Multidrug efflux transporter AcrB pore domain like"/>
    <property type="match status" value="1"/>
</dbReference>
<feature type="transmembrane region" description="Helical" evidence="1">
    <location>
        <begin position="911"/>
        <end position="935"/>
    </location>
</feature>
<feature type="transmembrane region" description="Helical" evidence="1">
    <location>
        <begin position="12"/>
        <end position="30"/>
    </location>
</feature>
<gene>
    <name evidence="2" type="ORF">NATSA_08830</name>
</gene>
<organism evidence="2 3">
    <name type="scientific">Natronogracilivirga saccharolytica</name>
    <dbReference type="NCBI Taxonomy" id="2812953"/>
    <lineage>
        <taxon>Bacteria</taxon>
        <taxon>Pseudomonadati</taxon>
        <taxon>Balneolota</taxon>
        <taxon>Balneolia</taxon>
        <taxon>Balneolales</taxon>
        <taxon>Cyclonatronaceae</taxon>
        <taxon>Natronogracilivirga</taxon>
    </lineage>
</organism>
<dbReference type="EMBL" id="JAFIDN010000006">
    <property type="protein sequence ID" value="MBP3192766.1"/>
    <property type="molecule type" value="Genomic_DNA"/>
</dbReference>
<feature type="transmembrane region" description="Helical" evidence="1">
    <location>
        <begin position="533"/>
        <end position="552"/>
    </location>
</feature>
<dbReference type="SUPFAM" id="SSF82693">
    <property type="entry name" value="Multidrug efflux transporter AcrB pore domain, PN1, PN2, PC1 and PC2 subdomains"/>
    <property type="match status" value="3"/>
</dbReference>